<dbReference type="Gene3D" id="1.10.1270.20">
    <property type="entry name" value="tRNA(m1g37)methyltransferase, domain 2"/>
    <property type="match status" value="1"/>
</dbReference>
<name>A0A521G4J2_9BACT</name>
<evidence type="ECO:0000256" key="17">
    <source>
        <dbReference type="RuleBase" id="RU003464"/>
    </source>
</evidence>
<evidence type="ECO:0000256" key="13">
    <source>
        <dbReference type="ARBA" id="ARBA00033392"/>
    </source>
</evidence>
<dbReference type="CDD" id="cd18080">
    <property type="entry name" value="TrmD-like"/>
    <property type="match status" value="1"/>
</dbReference>
<evidence type="ECO:0000313" key="19">
    <source>
        <dbReference type="EMBL" id="TAA75913.1"/>
    </source>
</evidence>
<comment type="function">
    <text evidence="1 15 17">Specifically methylates guanosine-37 in various tRNAs.</text>
</comment>
<dbReference type="Gene3D" id="3.40.1280.10">
    <property type="match status" value="1"/>
</dbReference>
<evidence type="ECO:0000256" key="7">
    <source>
        <dbReference type="ARBA" id="ARBA00022490"/>
    </source>
</evidence>
<dbReference type="EMBL" id="NQJD01000002">
    <property type="protein sequence ID" value="TAA75913.1"/>
    <property type="molecule type" value="Genomic_DNA"/>
</dbReference>
<feature type="binding site" evidence="15 16">
    <location>
        <begin position="131"/>
        <end position="136"/>
    </location>
    <ligand>
        <name>S-adenosyl-L-methionine</name>
        <dbReference type="ChEBI" id="CHEBI:59789"/>
    </ligand>
</feature>
<keyword evidence="10 15" id="KW-0949">S-adenosyl-L-methionine</keyword>
<dbReference type="PIRSF" id="PIRSF000386">
    <property type="entry name" value="tRNA_mtase"/>
    <property type="match status" value="1"/>
</dbReference>
<evidence type="ECO:0000256" key="5">
    <source>
        <dbReference type="ARBA" id="ARBA00012807"/>
    </source>
</evidence>
<keyword evidence="8 15" id="KW-0489">Methyltransferase</keyword>
<gene>
    <name evidence="15" type="primary">trmD</name>
    <name evidence="19" type="ORF">CDV28_10235</name>
</gene>
<dbReference type="AlphaFoldDB" id="A0A521G4J2"/>
<evidence type="ECO:0000256" key="2">
    <source>
        <dbReference type="ARBA" id="ARBA00004496"/>
    </source>
</evidence>
<evidence type="ECO:0000256" key="14">
    <source>
        <dbReference type="ARBA" id="ARBA00047783"/>
    </source>
</evidence>
<dbReference type="PANTHER" id="PTHR46417">
    <property type="entry name" value="TRNA (GUANINE-N(1)-)-METHYLTRANSFERASE"/>
    <property type="match status" value="1"/>
</dbReference>
<comment type="similarity">
    <text evidence="3 15 17">Belongs to the RNA methyltransferase TrmD family.</text>
</comment>
<evidence type="ECO:0000256" key="11">
    <source>
        <dbReference type="ARBA" id="ARBA00022694"/>
    </source>
</evidence>
<dbReference type="HAMAP" id="MF_00605">
    <property type="entry name" value="TrmD"/>
    <property type="match status" value="1"/>
</dbReference>
<evidence type="ECO:0000313" key="20">
    <source>
        <dbReference type="Proteomes" id="UP000316238"/>
    </source>
</evidence>
<evidence type="ECO:0000256" key="16">
    <source>
        <dbReference type="PIRSR" id="PIRSR000386-1"/>
    </source>
</evidence>
<comment type="catalytic activity">
    <reaction evidence="14 15 17">
        <text>guanosine(37) in tRNA + S-adenosyl-L-methionine = N(1)-methylguanosine(37) in tRNA + S-adenosyl-L-homocysteine + H(+)</text>
        <dbReference type="Rhea" id="RHEA:36899"/>
        <dbReference type="Rhea" id="RHEA-COMP:10145"/>
        <dbReference type="Rhea" id="RHEA-COMP:10147"/>
        <dbReference type="ChEBI" id="CHEBI:15378"/>
        <dbReference type="ChEBI" id="CHEBI:57856"/>
        <dbReference type="ChEBI" id="CHEBI:59789"/>
        <dbReference type="ChEBI" id="CHEBI:73542"/>
        <dbReference type="ChEBI" id="CHEBI:74269"/>
        <dbReference type="EC" id="2.1.1.228"/>
    </reaction>
</comment>
<keyword evidence="11 15" id="KW-0819">tRNA processing</keyword>
<organism evidence="19 20">
    <name type="scientific">Candidatus Electronema aureum</name>
    <dbReference type="NCBI Taxonomy" id="2005002"/>
    <lineage>
        <taxon>Bacteria</taxon>
        <taxon>Pseudomonadati</taxon>
        <taxon>Thermodesulfobacteriota</taxon>
        <taxon>Desulfobulbia</taxon>
        <taxon>Desulfobulbales</taxon>
        <taxon>Desulfobulbaceae</taxon>
        <taxon>Candidatus Electronema</taxon>
    </lineage>
</organism>
<dbReference type="InterPro" id="IPR002649">
    <property type="entry name" value="tRNA_m1G_MeTrfase_TrmD"/>
</dbReference>
<accession>A0A521G4J2</accession>
<dbReference type="FunFam" id="3.40.1280.10:FF:000001">
    <property type="entry name" value="tRNA (guanine-N(1)-)-methyltransferase"/>
    <property type="match status" value="1"/>
</dbReference>
<evidence type="ECO:0000256" key="15">
    <source>
        <dbReference type="HAMAP-Rule" id="MF_00605"/>
    </source>
</evidence>
<reference evidence="19" key="1">
    <citation type="submission" date="2017-07" db="EMBL/GenBank/DDBJ databases">
        <title>The cable genome - Insights into the physiology and evolution of filamentous bacteria capable of sulfide oxidation via long distance electron transfer.</title>
        <authorList>
            <person name="Thorup C."/>
            <person name="Bjerg J.T."/>
            <person name="Schreiber L."/>
            <person name="Nielsen L.P."/>
            <person name="Kjeldsen K.U."/>
            <person name="Boesen T."/>
            <person name="Boggild A."/>
            <person name="Meysman F."/>
            <person name="Geelhoed J."/>
            <person name="Schramm A."/>
        </authorList>
    </citation>
    <scope>NUCLEOTIDE SEQUENCE [LARGE SCALE GENOMIC DNA]</scope>
    <source>
        <strain evidence="19">GS</strain>
    </source>
</reference>
<evidence type="ECO:0000256" key="3">
    <source>
        <dbReference type="ARBA" id="ARBA00007630"/>
    </source>
</evidence>
<sequence length="253" mass="28194">MRFDILTIFPELFVSPLQEGIIRRALEAEQIKVNLHNIRDWAEDKHAMTDDRPFGGGEGMVMKPEPLAACLHDAQTDKPGRVILLSPRGPVYTQQTAERLSGLDKLVLVCGRYEGVDERFCSLYVDEEVSLGDYILTGGELAALVVVDSVTRLLPGVLGCADSANKDSFSRNLLKHGQYTRPREFAGLAVPEVLLHGDHAKIEEYRFLESVRLTLERRPELLIKAQFSPAEDKQLKKAGLYARVQQARAGHGC</sequence>
<evidence type="ECO:0000256" key="6">
    <source>
        <dbReference type="ARBA" id="ARBA00014679"/>
    </source>
</evidence>
<dbReference type="NCBIfam" id="TIGR00088">
    <property type="entry name" value="trmD"/>
    <property type="match status" value="1"/>
</dbReference>
<feature type="binding site" evidence="15 16">
    <location>
        <position position="111"/>
    </location>
    <ligand>
        <name>S-adenosyl-L-methionine</name>
        <dbReference type="ChEBI" id="CHEBI:59789"/>
    </ligand>
</feature>
<dbReference type="SUPFAM" id="SSF75217">
    <property type="entry name" value="alpha/beta knot"/>
    <property type="match status" value="1"/>
</dbReference>
<proteinExistence type="inferred from homology"/>
<dbReference type="InterPro" id="IPR016009">
    <property type="entry name" value="tRNA_MeTrfase_TRMD/TRM10"/>
</dbReference>
<evidence type="ECO:0000256" key="9">
    <source>
        <dbReference type="ARBA" id="ARBA00022679"/>
    </source>
</evidence>
<dbReference type="PANTHER" id="PTHR46417:SF1">
    <property type="entry name" value="TRNA (GUANINE-N(1)-)-METHYLTRANSFERASE"/>
    <property type="match status" value="1"/>
</dbReference>
<dbReference type="InterPro" id="IPR029028">
    <property type="entry name" value="Alpha/beta_knot_MTases"/>
</dbReference>
<dbReference type="GO" id="GO:0005829">
    <property type="term" value="C:cytosol"/>
    <property type="evidence" value="ECO:0007669"/>
    <property type="project" value="TreeGrafter"/>
</dbReference>
<dbReference type="GO" id="GO:0002939">
    <property type="term" value="P:tRNA N1-guanine methylation"/>
    <property type="evidence" value="ECO:0007669"/>
    <property type="project" value="TreeGrafter"/>
</dbReference>
<dbReference type="InterPro" id="IPR029026">
    <property type="entry name" value="tRNA_m1G_MTases_N"/>
</dbReference>
<dbReference type="EC" id="2.1.1.228" evidence="5 15"/>
<keyword evidence="7 15" id="KW-0963">Cytoplasm</keyword>
<protein>
    <recommendedName>
        <fullName evidence="6 15">tRNA (guanine-N(1)-)-methyltransferase</fullName>
        <ecNumber evidence="5 15">2.1.1.228</ecNumber>
    </recommendedName>
    <alternativeName>
        <fullName evidence="12 15">M1G-methyltransferase</fullName>
    </alternativeName>
    <alternativeName>
        <fullName evidence="13 15">tRNA [GM37] methyltransferase</fullName>
    </alternativeName>
</protein>
<comment type="subcellular location">
    <subcellularLocation>
        <location evidence="2 15 17">Cytoplasm</location>
    </subcellularLocation>
</comment>
<dbReference type="Proteomes" id="UP000316238">
    <property type="component" value="Unassembled WGS sequence"/>
</dbReference>
<evidence type="ECO:0000256" key="1">
    <source>
        <dbReference type="ARBA" id="ARBA00002634"/>
    </source>
</evidence>
<comment type="subunit">
    <text evidence="4 15 17">Homodimer.</text>
</comment>
<dbReference type="Pfam" id="PF01746">
    <property type="entry name" value="tRNA_m1G_MT"/>
    <property type="match status" value="1"/>
</dbReference>
<dbReference type="GO" id="GO:0052906">
    <property type="term" value="F:tRNA (guanine(37)-N1)-methyltransferase activity"/>
    <property type="evidence" value="ECO:0007669"/>
    <property type="project" value="UniProtKB-UniRule"/>
</dbReference>
<evidence type="ECO:0000256" key="10">
    <source>
        <dbReference type="ARBA" id="ARBA00022691"/>
    </source>
</evidence>
<evidence type="ECO:0000259" key="18">
    <source>
        <dbReference type="Pfam" id="PF01746"/>
    </source>
</evidence>
<comment type="caution">
    <text evidence="19">The sequence shown here is derived from an EMBL/GenBank/DDBJ whole genome shotgun (WGS) entry which is preliminary data.</text>
</comment>
<dbReference type="NCBIfam" id="NF000648">
    <property type="entry name" value="PRK00026.1"/>
    <property type="match status" value="1"/>
</dbReference>
<evidence type="ECO:0000256" key="4">
    <source>
        <dbReference type="ARBA" id="ARBA00011738"/>
    </source>
</evidence>
<keyword evidence="20" id="KW-1185">Reference proteome</keyword>
<dbReference type="InterPro" id="IPR023148">
    <property type="entry name" value="tRNA_m1G_MeTrfase_C_sf"/>
</dbReference>
<evidence type="ECO:0000256" key="8">
    <source>
        <dbReference type="ARBA" id="ARBA00022603"/>
    </source>
</evidence>
<evidence type="ECO:0000256" key="12">
    <source>
        <dbReference type="ARBA" id="ARBA00029736"/>
    </source>
</evidence>
<feature type="domain" description="tRNA methyltransferase TRMD/TRM10-type" evidence="18">
    <location>
        <begin position="1"/>
        <end position="222"/>
    </location>
</feature>
<keyword evidence="9 15" id="KW-0808">Transferase</keyword>